<feature type="transmembrane region" description="Helical" evidence="7">
    <location>
        <begin position="59"/>
        <end position="76"/>
    </location>
</feature>
<keyword evidence="5 7" id="KW-1133">Transmembrane helix</keyword>
<feature type="transmembrane region" description="Helical" evidence="7">
    <location>
        <begin position="104"/>
        <end position="124"/>
    </location>
</feature>
<evidence type="ECO:0000256" key="6">
    <source>
        <dbReference type="ARBA" id="ARBA00023136"/>
    </source>
</evidence>
<dbReference type="PANTHER" id="PTHR33778:SF1">
    <property type="entry name" value="MAGNESIUM TRANSPORTER YHID-RELATED"/>
    <property type="match status" value="1"/>
</dbReference>
<evidence type="ECO:0000313" key="10">
    <source>
        <dbReference type="Proteomes" id="UP000606008"/>
    </source>
</evidence>
<evidence type="ECO:0000256" key="5">
    <source>
        <dbReference type="ARBA" id="ARBA00022989"/>
    </source>
</evidence>
<keyword evidence="10" id="KW-1185">Reference proteome</keyword>
<name>A0ABX0QIJ4_9BACT</name>
<dbReference type="InterPro" id="IPR049177">
    <property type="entry name" value="MgtC_SapB_SrpB_YhiD_N"/>
</dbReference>
<sequence>MIIHQEDIIRLALALVLGGLIGAEREYRSKAAGFRTTIMICVGATLFTMISLRIGDDRIAANIVNGIGFLGAGLIYKEENRVKGLTSAATVWAVSALGMSIGGGYYDIALVGFAMIMGSLLFLAKLSYRITRLNQTREYKVVTTYKNKTLNQYERAFIECGLSPRRGPQQRIGNEIIGRWKVSGPEQAHEKCIKRLLNDSDVKEFVF</sequence>
<reference evidence="10" key="2">
    <citation type="submission" date="2023-07" db="EMBL/GenBank/DDBJ databases">
        <authorList>
            <person name="Jung D.-H."/>
        </authorList>
    </citation>
    <scope>NUCLEOTIDE SEQUENCE [LARGE SCALE GENOMIC DNA]</scope>
    <source>
        <strain evidence="10">JA-25</strain>
    </source>
</reference>
<evidence type="ECO:0000256" key="1">
    <source>
        <dbReference type="ARBA" id="ARBA00004651"/>
    </source>
</evidence>
<proteinExistence type="inferred from homology"/>
<keyword evidence="4 7" id="KW-0812">Transmembrane</keyword>
<evidence type="ECO:0000256" key="7">
    <source>
        <dbReference type="SAM" id="Phobius"/>
    </source>
</evidence>
<reference evidence="10" key="1">
    <citation type="submission" date="2019-09" db="EMBL/GenBank/DDBJ databases">
        <authorList>
            <person name="Jung D.-H."/>
        </authorList>
    </citation>
    <scope>NUCLEOTIDE SEQUENCE [LARGE SCALE GENOMIC DNA]</scope>
    <source>
        <strain evidence="10">JA-25</strain>
    </source>
</reference>
<dbReference type="Pfam" id="PF02308">
    <property type="entry name" value="MgtC"/>
    <property type="match status" value="1"/>
</dbReference>
<protein>
    <submittedName>
        <fullName evidence="9">MgtC/SapB family protein</fullName>
    </submittedName>
</protein>
<evidence type="ECO:0000256" key="4">
    <source>
        <dbReference type="ARBA" id="ARBA00022692"/>
    </source>
</evidence>
<evidence type="ECO:0000259" key="8">
    <source>
        <dbReference type="Pfam" id="PF02308"/>
    </source>
</evidence>
<dbReference type="EMBL" id="WAEL01000003">
    <property type="protein sequence ID" value="NID10757.1"/>
    <property type="molecule type" value="Genomic_DNA"/>
</dbReference>
<evidence type="ECO:0000256" key="2">
    <source>
        <dbReference type="ARBA" id="ARBA00009298"/>
    </source>
</evidence>
<feature type="domain" description="MgtC/SapB/SrpB/YhiD N-terminal" evidence="8">
    <location>
        <begin position="11"/>
        <end position="127"/>
    </location>
</feature>
<feature type="transmembrane region" description="Helical" evidence="7">
    <location>
        <begin position="33"/>
        <end position="52"/>
    </location>
</feature>
<organism evidence="9 10">
    <name type="scientific">Fibrivirga algicola</name>
    <dbReference type="NCBI Taxonomy" id="2950420"/>
    <lineage>
        <taxon>Bacteria</taxon>
        <taxon>Pseudomonadati</taxon>
        <taxon>Bacteroidota</taxon>
        <taxon>Cytophagia</taxon>
        <taxon>Cytophagales</taxon>
        <taxon>Spirosomataceae</taxon>
        <taxon>Fibrivirga</taxon>
    </lineage>
</organism>
<dbReference type="PRINTS" id="PR01837">
    <property type="entry name" value="MGTCSAPBPROT"/>
</dbReference>
<keyword evidence="6 7" id="KW-0472">Membrane</keyword>
<comment type="caution">
    <text evidence="9">The sequence shown here is derived from an EMBL/GenBank/DDBJ whole genome shotgun (WGS) entry which is preliminary data.</text>
</comment>
<dbReference type="Proteomes" id="UP000606008">
    <property type="component" value="Unassembled WGS sequence"/>
</dbReference>
<evidence type="ECO:0000313" key="9">
    <source>
        <dbReference type="EMBL" id="NID10757.1"/>
    </source>
</evidence>
<comment type="similarity">
    <text evidence="2">Belongs to the MgtC/SapB family.</text>
</comment>
<evidence type="ECO:0000256" key="3">
    <source>
        <dbReference type="ARBA" id="ARBA00022475"/>
    </source>
</evidence>
<dbReference type="RefSeq" id="WP_085411150.1">
    <property type="nucleotide sequence ID" value="NZ_WAEL01000003.1"/>
</dbReference>
<dbReference type="PANTHER" id="PTHR33778">
    <property type="entry name" value="PROTEIN MGTC"/>
    <property type="match status" value="1"/>
</dbReference>
<comment type="subcellular location">
    <subcellularLocation>
        <location evidence="1">Cell membrane</location>
        <topology evidence="1">Multi-pass membrane protein</topology>
    </subcellularLocation>
</comment>
<gene>
    <name evidence="9" type="ORF">F7231_11305</name>
</gene>
<dbReference type="InterPro" id="IPR003416">
    <property type="entry name" value="MgtC/SapB/SrpB/YhiD_fam"/>
</dbReference>
<accession>A0ABX0QIJ4</accession>
<keyword evidence="3" id="KW-1003">Cell membrane</keyword>